<reference evidence="3" key="1">
    <citation type="journal article" date="2019" name="Int. J. Syst. Evol. Microbiol.">
        <title>The Global Catalogue of Microorganisms (GCM) 10K type strain sequencing project: providing services to taxonomists for standard genome sequencing and annotation.</title>
        <authorList>
            <consortium name="The Broad Institute Genomics Platform"/>
            <consortium name="The Broad Institute Genome Sequencing Center for Infectious Disease"/>
            <person name="Wu L."/>
            <person name="Ma J."/>
        </authorList>
    </citation>
    <scope>NUCLEOTIDE SEQUENCE [LARGE SCALE GENOMIC DNA]</scope>
    <source>
        <strain evidence="3">JCM 17808</strain>
    </source>
</reference>
<comment type="caution">
    <text evidence="2">The sequence shown here is derived from an EMBL/GenBank/DDBJ whole genome shotgun (WGS) entry which is preliminary data.</text>
</comment>
<dbReference type="Proteomes" id="UP001500642">
    <property type="component" value="Unassembled WGS sequence"/>
</dbReference>
<dbReference type="EMBL" id="BAABGL010000008">
    <property type="protein sequence ID" value="GAA4389867.1"/>
    <property type="molecule type" value="Genomic_DNA"/>
</dbReference>
<name>A0ABP8JF63_9MICO</name>
<protein>
    <recommendedName>
        <fullName evidence="4">DUF3592 domain-containing protein</fullName>
    </recommendedName>
</protein>
<evidence type="ECO:0008006" key="4">
    <source>
        <dbReference type="Google" id="ProtNLM"/>
    </source>
</evidence>
<feature type="transmembrane region" description="Helical" evidence="1">
    <location>
        <begin position="6"/>
        <end position="31"/>
    </location>
</feature>
<keyword evidence="3" id="KW-1185">Reference proteome</keyword>
<gene>
    <name evidence="2" type="ORF">GCM10023167_15920</name>
</gene>
<sequence>MDRLFAIGLVVVIGGLFLAAVAGLAVLGVMLRRHRERRLDPAFVGAPVAHGTVTEQTFRGRISNEAYEHLIVYDVRLPDGRTFRGWEIKHLARWQRSRFAPGTEHPVAWRPGTGDEVRAIVR</sequence>
<evidence type="ECO:0000313" key="3">
    <source>
        <dbReference type="Proteomes" id="UP001500642"/>
    </source>
</evidence>
<proteinExistence type="predicted"/>
<accession>A0ABP8JF63</accession>
<evidence type="ECO:0000313" key="2">
    <source>
        <dbReference type="EMBL" id="GAA4389867.1"/>
    </source>
</evidence>
<organism evidence="2 3">
    <name type="scientific">Brevibacterium pityocampae</name>
    <dbReference type="NCBI Taxonomy" id="506594"/>
    <lineage>
        <taxon>Bacteria</taxon>
        <taxon>Bacillati</taxon>
        <taxon>Actinomycetota</taxon>
        <taxon>Actinomycetes</taxon>
        <taxon>Micrococcales</taxon>
        <taxon>Brevibacteriaceae</taxon>
        <taxon>Brevibacterium</taxon>
    </lineage>
</organism>
<keyword evidence="1" id="KW-0812">Transmembrane</keyword>
<keyword evidence="1" id="KW-0472">Membrane</keyword>
<dbReference type="RefSeq" id="WP_345031250.1">
    <property type="nucleotide sequence ID" value="NZ_BAABGL010000008.1"/>
</dbReference>
<evidence type="ECO:0000256" key="1">
    <source>
        <dbReference type="SAM" id="Phobius"/>
    </source>
</evidence>
<keyword evidence="1" id="KW-1133">Transmembrane helix</keyword>